<dbReference type="InterPro" id="IPR006282">
    <property type="entry name" value="Thi_PPkinase"/>
</dbReference>
<dbReference type="GO" id="GO:0005524">
    <property type="term" value="F:ATP binding"/>
    <property type="evidence" value="ECO:0007669"/>
    <property type="project" value="UniProtKB-KW"/>
</dbReference>
<accession>A0A415PIB7</accession>
<evidence type="ECO:0000313" key="8">
    <source>
        <dbReference type="EMBL" id="RHM12510.1"/>
    </source>
</evidence>
<keyword evidence="2" id="KW-0547">Nucleotide-binding</keyword>
<dbReference type="RefSeq" id="WP_118365458.1">
    <property type="nucleotide sequence ID" value="NZ_CAUFDR010000017.1"/>
</dbReference>
<keyword evidence="4" id="KW-0067">ATP-binding</keyword>
<dbReference type="Pfam" id="PF04265">
    <property type="entry name" value="TPK_B1_binding"/>
    <property type="match status" value="1"/>
</dbReference>
<dbReference type="OrthoDB" id="9804377at2"/>
<reference evidence="7" key="2">
    <citation type="submission" date="2021-02" db="EMBL/GenBank/DDBJ databases">
        <title>Infant gut strain persistence is associated with maternal origin, phylogeny, and functional potential including surface adhesion and iron acquisition.</title>
        <authorList>
            <person name="Lou Y.C."/>
        </authorList>
    </citation>
    <scope>NUCLEOTIDE SEQUENCE</scope>
    <source>
        <strain evidence="7">L3_108_103G1_dasL3_108_103G1_concoct_2</strain>
    </source>
</reference>
<feature type="domain" description="Thiamin pyrophosphokinase thiamin-binding" evidence="6">
    <location>
        <begin position="132"/>
        <end position="194"/>
    </location>
</feature>
<dbReference type="EMBL" id="QRPK01000015">
    <property type="protein sequence ID" value="RHM12510.1"/>
    <property type="molecule type" value="Genomic_DNA"/>
</dbReference>
<dbReference type="PANTHER" id="PTHR41299">
    <property type="entry name" value="THIAMINE PYROPHOSPHOKINASE"/>
    <property type="match status" value="1"/>
</dbReference>
<gene>
    <name evidence="8" type="ORF">DWZ83_04440</name>
    <name evidence="7" type="ORF">KHZ85_00080</name>
</gene>
<organism evidence="8 9">
    <name type="scientific">Amedibacillus dolichus</name>
    <dbReference type="NCBI Taxonomy" id="31971"/>
    <lineage>
        <taxon>Bacteria</taxon>
        <taxon>Bacillati</taxon>
        <taxon>Bacillota</taxon>
        <taxon>Erysipelotrichia</taxon>
        <taxon>Erysipelotrichales</taxon>
        <taxon>Erysipelotrichaceae</taxon>
        <taxon>Amedibacillus</taxon>
    </lineage>
</organism>
<dbReference type="Proteomes" id="UP000284868">
    <property type="component" value="Unassembled WGS sequence"/>
</dbReference>
<evidence type="ECO:0000313" key="9">
    <source>
        <dbReference type="Proteomes" id="UP000284868"/>
    </source>
</evidence>
<dbReference type="Gene3D" id="3.40.50.10240">
    <property type="entry name" value="Thiamin pyrophosphokinase, catalytic domain"/>
    <property type="match status" value="1"/>
</dbReference>
<dbReference type="GO" id="GO:0009229">
    <property type="term" value="P:thiamine diphosphate biosynthetic process"/>
    <property type="evidence" value="ECO:0007669"/>
    <property type="project" value="InterPro"/>
</dbReference>
<evidence type="ECO:0000256" key="1">
    <source>
        <dbReference type="ARBA" id="ARBA00022679"/>
    </source>
</evidence>
<dbReference type="EMBL" id="JAGZMZ010000001">
    <property type="protein sequence ID" value="MBS4883156.1"/>
    <property type="molecule type" value="Genomic_DNA"/>
</dbReference>
<proteinExistence type="predicted"/>
<dbReference type="SUPFAM" id="SSF63999">
    <property type="entry name" value="Thiamin pyrophosphokinase, catalytic domain"/>
    <property type="match status" value="1"/>
</dbReference>
<evidence type="ECO:0000313" key="7">
    <source>
        <dbReference type="EMBL" id="MBS4883156.1"/>
    </source>
</evidence>
<dbReference type="AlphaFoldDB" id="A0A415PIB7"/>
<protein>
    <recommendedName>
        <fullName evidence="5">Thiamine diphosphokinase</fullName>
        <ecNumber evidence="5">2.7.6.2</ecNumber>
    </recommendedName>
</protein>
<reference evidence="8 9" key="1">
    <citation type="submission" date="2018-08" db="EMBL/GenBank/DDBJ databases">
        <title>A genome reference for cultivated species of the human gut microbiota.</title>
        <authorList>
            <person name="Zou Y."/>
            <person name="Xue W."/>
            <person name="Luo G."/>
        </authorList>
    </citation>
    <scope>NUCLEOTIDE SEQUENCE [LARGE SCALE GENOMIC DNA]</scope>
    <source>
        <strain evidence="8 9">AF35-6BH</strain>
    </source>
</reference>
<comment type="caution">
    <text evidence="8">The sequence shown here is derived from an EMBL/GenBank/DDBJ whole genome shotgun (WGS) entry which is preliminary data.</text>
</comment>
<dbReference type="GO" id="GO:0004788">
    <property type="term" value="F:thiamine diphosphokinase activity"/>
    <property type="evidence" value="ECO:0007669"/>
    <property type="project" value="UniProtKB-UniRule"/>
</dbReference>
<dbReference type="NCBIfam" id="TIGR01378">
    <property type="entry name" value="thi_PPkinase"/>
    <property type="match status" value="1"/>
</dbReference>
<evidence type="ECO:0000256" key="5">
    <source>
        <dbReference type="NCBIfam" id="TIGR01378"/>
    </source>
</evidence>
<dbReference type="PANTHER" id="PTHR41299:SF1">
    <property type="entry name" value="THIAMINE PYROPHOSPHOKINASE"/>
    <property type="match status" value="1"/>
</dbReference>
<keyword evidence="9" id="KW-1185">Reference proteome</keyword>
<dbReference type="CDD" id="cd07995">
    <property type="entry name" value="TPK"/>
    <property type="match status" value="1"/>
</dbReference>
<dbReference type="GO" id="GO:0006772">
    <property type="term" value="P:thiamine metabolic process"/>
    <property type="evidence" value="ECO:0007669"/>
    <property type="project" value="UniProtKB-UniRule"/>
</dbReference>
<evidence type="ECO:0000256" key="4">
    <source>
        <dbReference type="ARBA" id="ARBA00022840"/>
    </source>
</evidence>
<keyword evidence="1 8" id="KW-0808">Transferase</keyword>
<dbReference type="InterPro" id="IPR007371">
    <property type="entry name" value="TPK_catalytic"/>
</dbReference>
<sequence>MAKVMLVAGLAKHIPIIEGMDYIGVDYGAVCCLRQKLPLVLAVGDFDSTTKEELDALKKNCKVHQLPIQKNETDSEEAIRCAIELGYDEIILYGGLGGRLDHELANLHLLLYRDLPLTLMNEHNVMKVLLPGSYTIQKQYRYLSFFAIEESVISESGVAYPLCEKHLRPRDIFAVSNEISQQEAEIIVHEGKVLMIQSDDENA</sequence>
<name>A0A415PIB7_9FIRM</name>
<keyword evidence="3 8" id="KW-0418">Kinase</keyword>
<dbReference type="Proteomes" id="UP000753219">
    <property type="component" value="Unassembled WGS sequence"/>
</dbReference>
<dbReference type="GO" id="GO:0030975">
    <property type="term" value="F:thiamine binding"/>
    <property type="evidence" value="ECO:0007669"/>
    <property type="project" value="InterPro"/>
</dbReference>
<dbReference type="EC" id="2.7.6.2" evidence="5"/>
<evidence type="ECO:0000256" key="3">
    <source>
        <dbReference type="ARBA" id="ARBA00022777"/>
    </source>
</evidence>
<evidence type="ECO:0000256" key="2">
    <source>
        <dbReference type="ARBA" id="ARBA00022741"/>
    </source>
</evidence>
<dbReference type="GO" id="GO:0016301">
    <property type="term" value="F:kinase activity"/>
    <property type="evidence" value="ECO:0007669"/>
    <property type="project" value="UniProtKB-KW"/>
</dbReference>
<dbReference type="SMART" id="SM00983">
    <property type="entry name" value="TPK_B1_binding"/>
    <property type="match status" value="1"/>
</dbReference>
<dbReference type="Pfam" id="PF04263">
    <property type="entry name" value="TPK_catalytic"/>
    <property type="match status" value="1"/>
</dbReference>
<dbReference type="InterPro" id="IPR007373">
    <property type="entry name" value="Thiamin_PyroPKinase_B1-bd"/>
</dbReference>
<evidence type="ECO:0000259" key="6">
    <source>
        <dbReference type="SMART" id="SM00983"/>
    </source>
</evidence>
<dbReference type="InterPro" id="IPR053149">
    <property type="entry name" value="TPK"/>
</dbReference>
<dbReference type="InterPro" id="IPR036759">
    <property type="entry name" value="TPK_catalytic_sf"/>
</dbReference>